<evidence type="ECO:0000313" key="1">
    <source>
        <dbReference type="EMBL" id="MFM9331502.1"/>
    </source>
</evidence>
<organism evidence="1 2">
    <name type="scientific">Paenibacillus mesotrionivorans</name>
    <dbReference type="NCBI Taxonomy" id="3160968"/>
    <lineage>
        <taxon>Bacteria</taxon>
        <taxon>Bacillati</taxon>
        <taxon>Bacillota</taxon>
        <taxon>Bacilli</taxon>
        <taxon>Bacillales</taxon>
        <taxon>Paenibacillaceae</taxon>
        <taxon>Paenibacillus</taxon>
    </lineage>
</organism>
<name>A0ACC7P802_9BACL</name>
<sequence>MSVRNQFNRDRVSFIAFFFLYYGTTAITVVFMPLLLKSKGLSPLEIGGFLSTAPLVTLVMQPLWGMAADRSGKTKLLLLSAMCGLLLAMGLLLGTEDKMLLLACYLMYTLFSCPIIPMMDAWNFSYCEQKGDNYGSFRLWGSLGFAAMSICFGLFAVGAGEAVLFSFFAAFIVLAAAALVWIRPVANAAFNKKRGYGNELLQVLKDKRVWVFALFLLLAGVPARSVDSFYGIILEGRGASSVLIGVGWALACLSEVPVFASAQRWIVKRGSRFLMTAAVVFYCVRWALPLASDHPGWMVGIQLLHGLTNGLLFIAAMHYMKELVPSALRASGQTLLMLFLFTIPGILGNSLGGWMLDGGHETGLFVMASLLSLGAALVWWLTTPKSRGQPV</sequence>
<proteinExistence type="predicted"/>
<accession>A0ACC7P802</accession>
<keyword evidence="2" id="KW-1185">Reference proteome</keyword>
<protein>
    <submittedName>
        <fullName evidence="1">MFS transporter</fullName>
    </submittedName>
</protein>
<evidence type="ECO:0000313" key="2">
    <source>
        <dbReference type="Proteomes" id="UP001631969"/>
    </source>
</evidence>
<comment type="caution">
    <text evidence="1">The sequence shown here is derived from an EMBL/GenBank/DDBJ whole genome shotgun (WGS) entry which is preliminary data.</text>
</comment>
<dbReference type="Proteomes" id="UP001631969">
    <property type="component" value="Unassembled WGS sequence"/>
</dbReference>
<reference evidence="1" key="1">
    <citation type="submission" date="2024-12" db="EMBL/GenBank/DDBJ databases">
        <authorList>
            <person name="Wu N."/>
        </authorList>
    </citation>
    <scope>NUCLEOTIDE SEQUENCE</scope>
    <source>
        <strain evidence="1">P15</strain>
    </source>
</reference>
<gene>
    <name evidence="1" type="ORF">ACI1P1_24705</name>
</gene>
<dbReference type="EMBL" id="JBJURJ010000019">
    <property type="protein sequence ID" value="MFM9331502.1"/>
    <property type="molecule type" value="Genomic_DNA"/>
</dbReference>